<dbReference type="PANTHER" id="PTHR43790">
    <property type="entry name" value="CARBOHYDRATE TRANSPORT ATP-BINDING PROTEIN MG119-RELATED"/>
    <property type="match status" value="1"/>
</dbReference>
<dbReference type="PROSITE" id="PS00211">
    <property type="entry name" value="ABC_TRANSPORTER_1"/>
    <property type="match status" value="1"/>
</dbReference>
<accession>A0A6L8VBA8</accession>
<evidence type="ECO:0000256" key="5">
    <source>
        <dbReference type="ARBA" id="ARBA00022737"/>
    </source>
</evidence>
<dbReference type="AlphaFoldDB" id="A0A6L8VBA8"/>
<evidence type="ECO:0000259" key="10">
    <source>
        <dbReference type="PROSITE" id="PS50893"/>
    </source>
</evidence>
<feature type="domain" description="ABC transporter" evidence="10">
    <location>
        <begin position="256"/>
        <end position="500"/>
    </location>
</feature>
<keyword evidence="9" id="KW-0472">Membrane</keyword>
<evidence type="ECO:0000256" key="8">
    <source>
        <dbReference type="ARBA" id="ARBA00022967"/>
    </source>
</evidence>
<evidence type="ECO:0000313" key="12">
    <source>
        <dbReference type="Proteomes" id="UP000477083"/>
    </source>
</evidence>
<name>A0A6L8VBA8_9RHOB</name>
<keyword evidence="2" id="KW-0813">Transport</keyword>
<evidence type="ECO:0000256" key="7">
    <source>
        <dbReference type="ARBA" id="ARBA00022840"/>
    </source>
</evidence>
<dbReference type="GO" id="GO:0016887">
    <property type="term" value="F:ATP hydrolysis activity"/>
    <property type="evidence" value="ECO:0007669"/>
    <property type="project" value="InterPro"/>
</dbReference>
<dbReference type="Gene3D" id="3.40.50.300">
    <property type="entry name" value="P-loop containing nucleotide triphosphate hydrolases"/>
    <property type="match status" value="2"/>
</dbReference>
<dbReference type="CDD" id="cd03216">
    <property type="entry name" value="ABC_Carb_Monos_I"/>
    <property type="match status" value="1"/>
</dbReference>
<reference evidence="11 12" key="1">
    <citation type="submission" date="2020-01" db="EMBL/GenBank/DDBJ databases">
        <title>Frigidibacter albus SP32T (=CGMCC 1.13995T).</title>
        <authorList>
            <person name="Liao X."/>
        </authorList>
    </citation>
    <scope>NUCLEOTIDE SEQUENCE [LARGE SCALE GENOMIC DNA]</scope>
    <source>
        <strain evidence="11 12">SP32</strain>
    </source>
</reference>
<keyword evidence="3" id="KW-1003">Cell membrane</keyword>
<dbReference type="GO" id="GO:0005886">
    <property type="term" value="C:plasma membrane"/>
    <property type="evidence" value="ECO:0007669"/>
    <property type="project" value="UniProtKB-SubCell"/>
</dbReference>
<sequence length="516" mass="54429">MSGAVMLEMRGISKTFGPIRALRDVSLTLRAGEVHALMGENGAGKSTLMKILSGAYTPDPGGEVMVGGAPLVTGDPKAAKAAGIAVIYQELSLAPNLSVAENLFLGAERSRLGIVSRHRMAAETRPILDRLGVGFGPETQVATLSMGERQLVEIARAIGANARIVVMDEPTTSLSSREAEKLFDVIADLKAQGIAIVYISHRMDEIYRLSDRCSVLRDGGYVGTLDRAELSASKLVSMMVGRDLSTFYKKDHKQVAAGEPVLAVEGMGDGRLVQGCSFTVRAGEVLGIAGLVGSGRTELARLIYGADPAASGRVLLDGRDVTPRTPREALAAGIVYLTEDRKGLGLFLDMTIADNINMCVIGSDAHAVGVIDFARVRQRAASAMSALAIKAPSARLTVGALSGGNQQKVLLARLLELEPRVILLDEPTRGVDVGAKSEIYRLIDGLAQRGMAVVMISSELPEIIGVADRVLVMREGRIVGEITAAPGAPITQEAVMTFSTGAAPETAQIPIPQEEL</sequence>
<dbReference type="GO" id="GO:0005524">
    <property type="term" value="F:ATP binding"/>
    <property type="evidence" value="ECO:0007669"/>
    <property type="project" value="UniProtKB-KW"/>
</dbReference>
<dbReference type="InterPro" id="IPR003593">
    <property type="entry name" value="AAA+_ATPase"/>
</dbReference>
<feature type="domain" description="ABC transporter" evidence="10">
    <location>
        <begin position="7"/>
        <end position="243"/>
    </location>
</feature>
<evidence type="ECO:0000256" key="3">
    <source>
        <dbReference type="ARBA" id="ARBA00022475"/>
    </source>
</evidence>
<keyword evidence="12" id="KW-1185">Reference proteome</keyword>
<organism evidence="11 12">
    <name type="scientific">Frigidibacter albus</name>
    <dbReference type="NCBI Taxonomy" id="1465486"/>
    <lineage>
        <taxon>Bacteria</taxon>
        <taxon>Pseudomonadati</taxon>
        <taxon>Pseudomonadota</taxon>
        <taxon>Alphaproteobacteria</taxon>
        <taxon>Rhodobacterales</taxon>
        <taxon>Paracoccaceae</taxon>
        <taxon>Frigidibacter</taxon>
    </lineage>
</organism>
<dbReference type="SUPFAM" id="SSF52540">
    <property type="entry name" value="P-loop containing nucleoside triphosphate hydrolases"/>
    <property type="match status" value="2"/>
</dbReference>
<dbReference type="RefSeq" id="WP_161342396.1">
    <property type="nucleotide sequence ID" value="NZ_BMGW01000001.1"/>
</dbReference>
<dbReference type="OrthoDB" id="9805029at2"/>
<dbReference type="PANTHER" id="PTHR43790:SF3">
    <property type="entry name" value="D-ALLOSE IMPORT ATP-BINDING PROTEIN ALSA-RELATED"/>
    <property type="match status" value="1"/>
</dbReference>
<evidence type="ECO:0000256" key="4">
    <source>
        <dbReference type="ARBA" id="ARBA00022597"/>
    </source>
</evidence>
<keyword evidence="7 11" id="KW-0067">ATP-binding</keyword>
<evidence type="ECO:0000313" key="11">
    <source>
        <dbReference type="EMBL" id="MZQ87617.1"/>
    </source>
</evidence>
<comment type="subcellular location">
    <subcellularLocation>
        <location evidence="1">Cell membrane</location>
        <topology evidence="1">Peripheral membrane protein</topology>
    </subcellularLocation>
</comment>
<keyword evidence="5" id="KW-0677">Repeat</keyword>
<keyword evidence="6" id="KW-0547">Nucleotide-binding</keyword>
<dbReference type="Pfam" id="PF00005">
    <property type="entry name" value="ABC_tran"/>
    <property type="match status" value="2"/>
</dbReference>
<proteinExistence type="predicted"/>
<dbReference type="Proteomes" id="UP000477083">
    <property type="component" value="Unassembled WGS sequence"/>
</dbReference>
<dbReference type="InterPro" id="IPR050107">
    <property type="entry name" value="ABC_carbohydrate_import_ATPase"/>
</dbReference>
<comment type="caution">
    <text evidence="11">The sequence shown here is derived from an EMBL/GenBank/DDBJ whole genome shotgun (WGS) entry which is preliminary data.</text>
</comment>
<evidence type="ECO:0000256" key="1">
    <source>
        <dbReference type="ARBA" id="ARBA00004202"/>
    </source>
</evidence>
<dbReference type="FunFam" id="3.40.50.300:FF:000127">
    <property type="entry name" value="Ribose import ATP-binding protein RbsA"/>
    <property type="match status" value="1"/>
</dbReference>
<keyword evidence="8" id="KW-1278">Translocase</keyword>
<protein>
    <submittedName>
        <fullName evidence="11">ATP-binding cassette domain-containing protein</fullName>
    </submittedName>
</protein>
<dbReference type="InterPro" id="IPR003439">
    <property type="entry name" value="ABC_transporter-like_ATP-bd"/>
</dbReference>
<dbReference type="InterPro" id="IPR017871">
    <property type="entry name" value="ABC_transporter-like_CS"/>
</dbReference>
<dbReference type="CDD" id="cd03215">
    <property type="entry name" value="ABC_Carb_Monos_II"/>
    <property type="match status" value="1"/>
</dbReference>
<evidence type="ECO:0000256" key="9">
    <source>
        <dbReference type="ARBA" id="ARBA00023136"/>
    </source>
</evidence>
<gene>
    <name evidence="11" type="ORF">GS660_00740</name>
</gene>
<dbReference type="EMBL" id="WWNR01000001">
    <property type="protein sequence ID" value="MZQ87617.1"/>
    <property type="molecule type" value="Genomic_DNA"/>
</dbReference>
<dbReference type="SMART" id="SM00382">
    <property type="entry name" value="AAA"/>
    <property type="match status" value="2"/>
</dbReference>
<evidence type="ECO:0000256" key="2">
    <source>
        <dbReference type="ARBA" id="ARBA00022448"/>
    </source>
</evidence>
<dbReference type="InterPro" id="IPR027417">
    <property type="entry name" value="P-loop_NTPase"/>
</dbReference>
<keyword evidence="4" id="KW-0762">Sugar transport</keyword>
<evidence type="ECO:0000256" key="6">
    <source>
        <dbReference type="ARBA" id="ARBA00022741"/>
    </source>
</evidence>
<dbReference type="PROSITE" id="PS50893">
    <property type="entry name" value="ABC_TRANSPORTER_2"/>
    <property type="match status" value="2"/>
</dbReference>